<dbReference type="SUPFAM" id="SSF52343">
    <property type="entry name" value="Ferredoxin reductase-like, C-terminal NADP-linked domain"/>
    <property type="match status" value="1"/>
</dbReference>
<feature type="binding site" evidence="1">
    <location>
        <position position="245"/>
    </location>
    <ligand>
        <name>[2Fe-2S] cluster</name>
        <dbReference type="ChEBI" id="CHEBI:190135"/>
    </ligand>
</feature>
<dbReference type="AlphaFoldDB" id="A0A1W1VD47"/>
<dbReference type="InterPro" id="IPR050353">
    <property type="entry name" value="PyrK_electron_transfer"/>
</dbReference>
<dbReference type="EMBL" id="FWWT01000018">
    <property type="protein sequence ID" value="SMB91298.1"/>
    <property type="molecule type" value="Genomic_DNA"/>
</dbReference>
<evidence type="ECO:0000259" key="2">
    <source>
        <dbReference type="PROSITE" id="PS51384"/>
    </source>
</evidence>
<dbReference type="InterPro" id="IPR012165">
    <property type="entry name" value="Cyt_c3_hydrogenase_gsu"/>
</dbReference>
<dbReference type="PANTHER" id="PTHR43513">
    <property type="entry name" value="DIHYDROOROTATE DEHYDROGENASE B (NAD(+)), ELECTRON TRANSFER SUBUNIT"/>
    <property type="match status" value="1"/>
</dbReference>
<keyword evidence="4" id="KW-1185">Reference proteome</keyword>
<dbReference type="InterPro" id="IPR001433">
    <property type="entry name" value="OxRdtase_FAD/NAD-bd"/>
</dbReference>
<dbReference type="GO" id="GO:0051537">
    <property type="term" value="F:2 iron, 2 sulfur cluster binding"/>
    <property type="evidence" value="ECO:0007669"/>
    <property type="project" value="UniProtKB-KW"/>
</dbReference>
<dbReference type="Gene3D" id="2.40.30.10">
    <property type="entry name" value="Translation factors"/>
    <property type="match status" value="1"/>
</dbReference>
<dbReference type="PRINTS" id="PR00406">
    <property type="entry name" value="CYTB5RDTASE"/>
</dbReference>
<protein>
    <submittedName>
        <fullName evidence="3">NAD(P)H-flavin reductase</fullName>
    </submittedName>
</protein>
<dbReference type="SUPFAM" id="SSF63380">
    <property type="entry name" value="Riboflavin synthase domain-like"/>
    <property type="match status" value="1"/>
</dbReference>
<dbReference type="STRING" id="656914.SAMN00017405_2272"/>
<dbReference type="GO" id="GO:0006221">
    <property type="term" value="P:pyrimidine nucleotide biosynthetic process"/>
    <property type="evidence" value="ECO:0007669"/>
    <property type="project" value="InterPro"/>
</dbReference>
<dbReference type="InterPro" id="IPR001709">
    <property type="entry name" value="Flavoprot_Pyr_Nucl_cyt_Rdtase"/>
</dbReference>
<organism evidence="3 4">
    <name type="scientific">Desulfonispora thiosulfatigenes DSM 11270</name>
    <dbReference type="NCBI Taxonomy" id="656914"/>
    <lineage>
        <taxon>Bacteria</taxon>
        <taxon>Bacillati</taxon>
        <taxon>Bacillota</taxon>
        <taxon>Clostridia</taxon>
        <taxon>Eubacteriales</taxon>
        <taxon>Peptococcaceae</taxon>
        <taxon>Desulfonispora</taxon>
    </lineage>
</organism>
<dbReference type="GO" id="GO:0050660">
    <property type="term" value="F:flavin adenine dinucleotide binding"/>
    <property type="evidence" value="ECO:0007669"/>
    <property type="project" value="InterPro"/>
</dbReference>
<dbReference type="Pfam" id="PF00175">
    <property type="entry name" value="NAD_binding_1"/>
    <property type="match status" value="1"/>
</dbReference>
<evidence type="ECO:0000313" key="3">
    <source>
        <dbReference type="EMBL" id="SMB91298.1"/>
    </source>
</evidence>
<dbReference type="RefSeq" id="WP_084053291.1">
    <property type="nucleotide sequence ID" value="NZ_FWWT01000018.1"/>
</dbReference>
<feature type="binding site" evidence="1">
    <location>
        <position position="253"/>
    </location>
    <ligand>
        <name>[2Fe-2S] cluster</name>
        <dbReference type="ChEBI" id="CHEBI:190135"/>
    </ligand>
</feature>
<proteinExistence type="predicted"/>
<keyword evidence="1" id="KW-0411">Iron-sulfur</keyword>
<accession>A0A1W1VD47</accession>
<dbReference type="PANTHER" id="PTHR43513:SF1">
    <property type="entry name" value="ANAEROBIC SULFITE REDUCTASE SUBUNIT B"/>
    <property type="match status" value="1"/>
</dbReference>
<name>A0A1W1VD47_DESTI</name>
<dbReference type="GO" id="GO:0016491">
    <property type="term" value="F:oxidoreductase activity"/>
    <property type="evidence" value="ECO:0007669"/>
    <property type="project" value="InterPro"/>
</dbReference>
<comment type="cofactor">
    <cofactor evidence="1">
        <name>[2Fe-2S] cluster</name>
        <dbReference type="ChEBI" id="CHEBI:190135"/>
    </cofactor>
    <text evidence="1">Binds 1 [2Fe-2S] cluster per subunit.</text>
</comment>
<dbReference type="PROSITE" id="PS51384">
    <property type="entry name" value="FAD_FR"/>
    <property type="match status" value="1"/>
</dbReference>
<dbReference type="Gene3D" id="3.40.50.80">
    <property type="entry name" value="Nucleotide-binding domain of ferredoxin-NADP reductase (FNR) module"/>
    <property type="match status" value="1"/>
</dbReference>
<dbReference type="Pfam" id="PF10418">
    <property type="entry name" value="DHODB_Fe-S_bind"/>
    <property type="match status" value="1"/>
</dbReference>
<dbReference type="InterPro" id="IPR017938">
    <property type="entry name" value="Riboflavin_synthase-like_b-brl"/>
</dbReference>
<dbReference type="GO" id="GO:0046872">
    <property type="term" value="F:metal ion binding"/>
    <property type="evidence" value="ECO:0007669"/>
    <property type="project" value="UniProtKB-KW"/>
</dbReference>
<dbReference type="PIRSF" id="PIRSF006816">
    <property type="entry name" value="Cyc3_hyd_g"/>
    <property type="match status" value="1"/>
</dbReference>
<dbReference type="CDD" id="cd06221">
    <property type="entry name" value="sulfite_reductase_like"/>
    <property type="match status" value="1"/>
</dbReference>
<evidence type="ECO:0000313" key="4">
    <source>
        <dbReference type="Proteomes" id="UP000192731"/>
    </source>
</evidence>
<dbReference type="Proteomes" id="UP000192731">
    <property type="component" value="Unassembled WGS sequence"/>
</dbReference>
<dbReference type="PRINTS" id="PR00371">
    <property type="entry name" value="FPNCR"/>
</dbReference>
<keyword evidence="1" id="KW-0001">2Fe-2S</keyword>
<feature type="binding site" evidence="1">
    <location>
        <position position="250"/>
    </location>
    <ligand>
        <name>[2Fe-2S] cluster</name>
        <dbReference type="ChEBI" id="CHEBI:190135"/>
    </ligand>
</feature>
<keyword evidence="1" id="KW-0408">Iron</keyword>
<dbReference type="OrthoDB" id="9796486at2"/>
<dbReference type="InterPro" id="IPR017927">
    <property type="entry name" value="FAD-bd_FR_type"/>
</dbReference>
<sequence length="279" mass="30995">MHNPYLPYEMKVEKIVVESPEKDLKTFDLSFVNPEDIEKFKYTSGQFAEVGIVGSGEAPFGIASAPEEKNLIRFSIKNVGSFTSAIHAVAEGDIITLRGPLGNSWPLENLKGKDIVIVGGGFAFTTLRSLIRHILEPENRADFGKVDVVYGNRSPGQMLYKEELNEWAKRDDINMHLTIDRPADDWDHLVGFVPAITEQVIKASDNSVAIVCGPPLMIKFTLPVLKNLGFTSERIYTSLEMKMKCGIGMCGRCNIGKVYVCKDGPVFTMAELEKLPSEY</sequence>
<dbReference type="InterPro" id="IPR019480">
    <property type="entry name" value="Dihydroorotate_DH_Fe-S-bd"/>
</dbReference>
<feature type="domain" description="FAD-binding FR-type" evidence="2">
    <location>
        <begin position="5"/>
        <end position="107"/>
    </location>
</feature>
<gene>
    <name evidence="3" type="ORF">SAMN00017405_2272</name>
</gene>
<reference evidence="3 4" key="1">
    <citation type="submission" date="2017-04" db="EMBL/GenBank/DDBJ databases">
        <authorList>
            <person name="Afonso C.L."/>
            <person name="Miller P.J."/>
            <person name="Scott M.A."/>
            <person name="Spackman E."/>
            <person name="Goraichik I."/>
            <person name="Dimitrov K.M."/>
            <person name="Suarez D.L."/>
            <person name="Swayne D.E."/>
        </authorList>
    </citation>
    <scope>NUCLEOTIDE SEQUENCE [LARGE SCALE GENOMIC DNA]</scope>
    <source>
        <strain evidence="3 4">DSM 11270</strain>
    </source>
</reference>
<keyword evidence="1" id="KW-0479">Metal-binding</keyword>
<dbReference type="InterPro" id="IPR039261">
    <property type="entry name" value="FNR_nucleotide-bd"/>
</dbReference>
<feature type="binding site" evidence="1">
    <location>
        <position position="261"/>
    </location>
    <ligand>
        <name>[2Fe-2S] cluster</name>
        <dbReference type="ChEBI" id="CHEBI:190135"/>
    </ligand>
</feature>
<evidence type="ECO:0000256" key="1">
    <source>
        <dbReference type="PIRSR" id="PIRSR006816-2"/>
    </source>
</evidence>